<accession>A0A2A4T0Z7</accession>
<dbReference type="Proteomes" id="UP000218113">
    <property type="component" value="Unassembled WGS sequence"/>
</dbReference>
<name>A0A2A4T0Z7_9DELT</name>
<evidence type="ECO:0000313" key="1">
    <source>
        <dbReference type="EMBL" id="PCI27074.1"/>
    </source>
</evidence>
<gene>
    <name evidence="1" type="ORF">COB67_09480</name>
</gene>
<dbReference type="EMBL" id="NVSR01000077">
    <property type="protein sequence ID" value="PCI27074.1"/>
    <property type="molecule type" value="Genomic_DNA"/>
</dbReference>
<organism evidence="1 2">
    <name type="scientific">SAR324 cluster bacterium</name>
    <dbReference type="NCBI Taxonomy" id="2024889"/>
    <lineage>
        <taxon>Bacteria</taxon>
        <taxon>Deltaproteobacteria</taxon>
        <taxon>SAR324 cluster</taxon>
    </lineage>
</organism>
<dbReference type="AlphaFoldDB" id="A0A2A4T0Z7"/>
<protein>
    <submittedName>
        <fullName evidence="1">Uncharacterized protein</fullName>
    </submittedName>
</protein>
<comment type="caution">
    <text evidence="1">The sequence shown here is derived from an EMBL/GenBank/DDBJ whole genome shotgun (WGS) entry which is preliminary data.</text>
</comment>
<proteinExistence type="predicted"/>
<reference evidence="2" key="1">
    <citation type="submission" date="2017-08" db="EMBL/GenBank/DDBJ databases">
        <title>A dynamic microbial community with high functional redundancy inhabits the cold, oxic subseafloor aquifer.</title>
        <authorList>
            <person name="Tully B.J."/>
            <person name="Wheat C.G."/>
            <person name="Glazer B.T."/>
            <person name="Huber J.A."/>
        </authorList>
    </citation>
    <scope>NUCLEOTIDE SEQUENCE [LARGE SCALE GENOMIC DNA]</scope>
</reference>
<evidence type="ECO:0000313" key="2">
    <source>
        <dbReference type="Proteomes" id="UP000218113"/>
    </source>
</evidence>
<sequence length="70" mass="7731">MGKRSRDYHEILIEDLKEPAEAAAYLEVALEEGSNEEFLLALRNVAELSILVLMPHATTLDCGLLGTMKS</sequence>